<protein>
    <submittedName>
        <fullName evidence="1">Uncharacterized protein</fullName>
    </submittedName>
</protein>
<proteinExistence type="predicted"/>
<keyword evidence="2" id="KW-1185">Reference proteome</keyword>
<evidence type="ECO:0000313" key="2">
    <source>
        <dbReference type="Proteomes" id="UP000005239"/>
    </source>
</evidence>
<accession>A0A8R1U6A6</accession>
<organism evidence="1 2">
    <name type="scientific">Pristionchus pacificus</name>
    <name type="common">Parasitic nematode worm</name>
    <dbReference type="NCBI Taxonomy" id="54126"/>
    <lineage>
        <taxon>Eukaryota</taxon>
        <taxon>Metazoa</taxon>
        <taxon>Ecdysozoa</taxon>
        <taxon>Nematoda</taxon>
        <taxon>Chromadorea</taxon>
        <taxon>Rhabditida</taxon>
        <taxon>Rhabditina</taxon>
        <taxon>Diplogasteromorpha</taxon>
        <taxon>Diplogasteroidea</taxon>
        <taxon>Neodiplogasteridae</taxon>
        <taxon>Pristionchus</taxon>
    </lineage>
</organism>
<evidence type="ECO:0000313" key="1">
    <source>
        <dbReference type="EnsemblMetazoa" id="PPA08019.1"/>
    </source>
</evidence>
<name>A0A2A6CY87_PRIPA</name>
<sequence length="90" mass="10126">MWKMTLDLSLTSTDHLQECMKQANETKNGYAPLFRSGFFGRQSKASVAWRTHELGGFGVDLKYKTIINQSTNAIYLVTHNTLLSLTKNGV</sequence>
<dbReference type="EnsemblMetazoa" id="PPA08019.1">
    <property type="protein sequence ID" value="PPA08019.1"/>
    <property type="gene ID" value="WBGene00097573"/>
</dbReference>
<gene>
    <name evidence="1" type="primary">WBGene00097573</name>
</gene>
<reference evidence="1" key="2">
    <citation type="submission" date="2022-06" db="UniProtKB">
        <authorList>
            <consortium name="EnsemblMetazoa"/>
        </authorList>
    </citation>
    <scope>IDENTIFICATION</scope>
    <source>
        <strain evidence="1">PS312</strain>
    </source>
</reference>
<accession>A0A2A6CY87</accession>
<dbReference type="Proteomes" id="UP000005239">
    <property type="component" value="Unassembled WGS sequence"/>
</dbReference>
<dbReference type="AlphaFoldDB" id="A0A2A6CY87"/>
<reference evidence="2" key="1">
    <citation type="journal article" date="2008" name="Nat. Genet.">
        <title>The Pristionchus pacificus genome provides a unique perspective on nematode lifestyle and parasitism.</title>
        <authorList>
            <person name="Dieterich C."/>
            <person name="Clifton S.W."/>
            <person name="Schuster L.N."/>
            <person name="Chinwalla A."/>
            <person name="Delehaunty K."/>
            <person name="Dinkelacker I."/>
            <person name="Fulton L."/>
            <person name="Fulton R."/>
            <person name="Godfrey J."/>
            <person name="Minx P."/>
            <person name="Mitreva M."/>
            <person name="Roeseler W."/>
            <person name="Tian H."/>
            <person name="Witte H."/>
            <person name="Yang S.P."/>
            <person name="Wilson R.K."/>
            <person name="Sommer R.J."/>
        </authorList>
    </citation>
    <scope>NUCLEOTIDE SEQUENCE [LARGE SCALE GENOMIC DNA]</scope>
    <source>
        <strain evidence="2">PS312</strain>
    </source>
</reference>